<dbReference type="PIRSF" id="PIRSF018266">
    <property type="entry name" value="FecR"/>
    <property type="match status" value="1"/>
</dbReference>
<dbReference type="GO" id="GO:0016989">
    <property type="term" value="F:sigma factor antagonist activity"/>
    <property type="evidence" value="ECO:0007669"/>
    <property type="project" value="TreeGrafter"/>
</dbReference>
<dbReference type="Pfam" id="PF04773">
    <property type="entry name" value="FecR"/>
    <property type="match status" value="1"/>
</dbReference>
<organism evidence="3">
    <name type="scientific">Ectopseudomonas oleovorans</name>
    <name type="common">Pseudomonas oleovorans</name>
    <dbReference type="NCBI Taxonomy" id="301"/>
    <lineage>
        <taxon>Bacteria</taxon>
        <taxon>Pseudomonadati</taxon>
        <taxon>Pseudomonadota</taxon>
        <taxon>Gammaproteobacteria</taxon>
        <taxon>Pseudomonadales</taxon>
        <taxon>Pseudomonadaceae</taxon>
        <taxon>Ectopseudomonas</taxon>
    </lineage>
</organism>
<dbReference type="PANTHER" id="PTHR30273:SF2">
    <property type="entry name" value="PROTEIN FECR"/>
    <property type="match status" value="1"/>
</dbReference>
<name>A0A653AYD7_ECTOL</name>
<evidence type="ECO:0000259" key="1">
    <source>
        <dbReference type="Pfam" id="PF04773"/>
    </source>
</evidence>
<dbReference type="Gene3D" id="3.55.50.30">
    <property type="match status" value="1"/>
</dbReference>
<dbReference type="OrthoDB" id="9771237at2"/>
<dbReference type="InterPro" id="IPR032508">
    <property type="entry name" value="FecR_C"/>
</dbReference>
<feature type="domain" description="FecR protein" evidence="1">
    <location>
        <begin position="64"/>
        <end position="155"/>
    </location>
</feature>
<evidence type="ECO:0000313" key="3">
    <source>
        <dbReference type="EMBL" id="VDN61086.1"/>
    </source>
</evidence>
<dbReference type="InterPro" id="IPR012373">
    <property type="entry name" value="Ferrdict_sens_TM"/>
</dbReference>
<sequence>MNPQTDEQGATDDALARHREALKKRFPLPPPARKPRQRVATLGVLIGALALGLLWLDPAYRSERYSSAPGQVRSIALADGSRLMLDGASQVDVSWHLRSRRVELLAGQALFDVAPATYRPFRTLAGSAEITVVGTRYSVSRVAEQVRVAVEEGRVGVRGLHDELLLTPGQQVLVRNGQLGSPDRVDAKALNGWVDGRVVFDRTPLVEVLDTLRRQRDTRVQLDDPDLAQLPVSGTFASANLDALLVLLPKILPVQLQRAADGSLSLSRRAAEK</sequence>
<dbReference type="Pfam" id="PF16344">
    <property type="entry name" value="FecR_C"/>
    <property type="match status" value="1"/>
</dbReference>
<dbReference type="AlphaFoldDB" id="A0A653AYD7"/>
<dbReference type="Gene3D" id="2.60.120.1440">
    <property type="match status" value="1"/>
</dbReference>
<gene>
    <name evidence="3" type="ORF">POT9AD_0090</name>
</gene>
<dbReference type="EMBL" id="LR130779">
    <property type="protein sequence ID" value="VDN61086.1"/>
    <property type="molecule type" value="Genomic_DNA"/>
</dbReference>
<feature type="domain" description="Protein FecR C-terminal" evidence="2">
    <location>
        <begin position="198"/>
        <end position="255"/>
    </location>
</feature>
<accession>A0A653AYD7</accession>
<reference evidence="3" key="1">
    <citation type="submission" date="2018-11" db="EMBL/GenBank/DDBJ databases">
        <authorList>
            <consortium name="Genoscope - CEA"/>
            <person name="William W."/>
        </authorList>
    </citation>
    <scope>NUCLEOTIDE SEQUENCE [LARGE SCALE GENOMIC DNA]</scope>
    <source>
        <strain evidence="3">T9AD</strain>
    </source>
</reference>
<dbReference type="InterPro" id="IPR006860">
    <property type="entry name" value="FecR"/>
</dbReference>
<dbReference type="PANTHER" id="PTHR30273">
    <property type="entry name" value="PERIPLASMIC SIGNAL SENSOR AND SIGMA FACTOR ACTIVATOR FECR-RELATED"/>
    <property type="match status" value="1"/>
</dbReference>
<proteinExistence type="predicted"/>
<evidence type="ECO:0000259" key="2">
    <source>
        <dbReference type="Pfam" id="PF16344"/>
    </source>
</evidence>
<protein>
    <submittedName>
        <fullName evidence="3">Iron siderophore sensor protein</fullName>
    </submittedName>
</protein>